<organism evidence="4 5">
    <name type="scientific">Triparma laevis f. inornata</name>
    <dbReference type="NCBI Taxonomy" id="1714386"/>
    <lineage>
        <taxon>Eukaryota</taxon>
        <taxon>Sar</taxon>
        <taxon>Stramenopiles</taxon>
        <taxon>Ochrophyta</taxon>
        <taxon>Bolidophyceae</taxon>
        <taxon>Parmales</taxon>
        <taxon>Triparmaceae</taxon>
        <taxon>Triparma</taxon>
    </lineage>
</organism>
<proteinExistence type="predicted"/>
<dbReference type="InterPro" id="IPR003439">
    <property type="entry name" value="ABC_transporter-like_ATP-bd"/>
</dbReference>
<feature type="compositionally biased region" description="Basic and acidic residues" evidence="2">
    <location>
        <begin position="1"/>
        <end position="27"/>
    </location>
</feature>
<dbReference type="InterPro" id="IPR050611">
    <property type="entry name" value="ABCF"/>
</dbReference>
<evidence type="ECO:0000313" key="4">
    <source>
        <dbReference type="EMBL" id="GMH90441.1"/>
    </source>
</evidence>
<gene>
    <name evidence="4" type="ORF">TL16_g11770</name>
</gene>
<dbReference type="Pfam" id="PF00005">
    <property type="entry name" value="ABC_tran"/>
    <property type="match status" value="1"/>
</dbReference>
<evidence type="ECO:0000259" key="3">
    <source>
        <dbReference type="Pfam" id="PF00005"/>
    </source>
</evidence>
<reference evidence="5" key="1">
    <citation type="journal article" date="2023" name="Commun. Biol.">
        <title>Genome analysis of Parmales, the sister group of diatoms, reveals the evolutionary specialization of diatoms from phago-mixotrophs to photoautotrophs.</title>
        <authorList>
            <person name="Ban H."/>
            <person name="Sato S."/>
            <person name="Yoshikawa S."/>
            <person name="Yamada K."/>
            <person name="Nakamura Y."/>
            <person name="Ichinomiya M."/>
            <person name="Sato N."/>
            <person name="Blanc-Mathieu R."/>
            <person name="Endo H."/>
            <person name="Kuwata A."/>
            <person name="Ogata H."/>
        </authorList>
    </citation>
    <scope>NUCLEOTIDE SEQUENCE [LARGE SCALE GENOMIC DNA]</scope>
</reference>
<dbReference type="GO" id="GO:0005524">
    <property type="term" value="F:ATP binding"/>
    <property type="evidence" value="ECO:0007669"/>
    <property type="project" value="InterPro"/>
</dbReference>
<sequence>MGGGDERFFEKKLTKEEKKAAAKASREAKKKAKEAKSGKGKKGKAEEEEESNAKNALALDNIANNLAETSDTYGIQTPADLLAENGTVCTYAQSKGGVDSRSKDINVQNFTMLHKGAVMLDECEIVLNYGNRYGLIGSNGSGKSTLLEAIGARAVPIPDGIDIFHLKEEIEPSDITAFEAVMSVDEERARLEKVRTATTTSEATTRY</sequence>
<evidence type="ECO:0000256" key="2">
    <source>
        <dbReference type="SAM" id="MobiDB-lite"/>
    </source>
</evidence>
<protein>
    <recommendedName>
        <fullName evidence="3">ABC transporter domain-containing protein</fullName>
    </recommendedName>
</protein>
<evidence type="ECO:0000313" key="5">
    <source>
        <dbReference type="Proteomes" id="UP001162640"/>
    </source>
</evidence>
<keyword evidence="1" id="KW-0677">Repeat</keyword>
<dbReference type="Proteomes" id="UP001162640">
    <property type="component" value="Unassembled WGS sequence"/>
</dbReference>
<feature type="compositionally biased region" description="Basic residues" evidence="2">
    <location>
        <begin position="28"/>
        <end position="42"/>
    </location>
</feature>
<dbReference type="InterPro" id="IPR027417">
    <property type="entry name" value="P-loop_NTPase"/>
</dbReference>
<dbReference type="Gene3D" id="3.40.50.300">
    <property type="entry name" value="P-loop containing nucleotide triphosphate hydrolases"/>
    <property type="match status" value="1"/>
</dbReference>
<dbReference type="GO" id="GO:0016887">
    <property type="term" value="F:ATP hydrolysis activity"/>
    <property type="evidence" value="ECO:0007669"/>
    <property type="project" value="InterPro"/>
</dbReference>
<dbReference type="SUPFAM" id="SSF52540">
    <property type="entry name" value="P-loop containing nucleoside triphosphate hydrolases"/>
    <property type="match status" value="1"/>
</dbReference>
<feature type="region of interest" description="Disordered" evidence="2">
    <location>
        <begin position="1"/>
        <end position="52"/>
    </location>
</feature>
<accession>A0A9W7BH97</accession>
<name>A0A9W7BH97_9STRA</name>
<dbReference type="AlphaFoldDB" id="A0A9W7BH97"/>
<comment type="caution">
    <text evidence="4">The sequence shown here is derived from an EMBL/GenBank/DDBJ whole genome shotgun (WGS) entry which is preliminary data.</text>
</comment>
<dbReference type="EMBL" id="BLQM01000449">
    <property type="protein sequence ID" value="GMH90441.1"/>
    <property type="molecule type" value="Genomic_DNA"/>
</dbReference>
<feature type="domain" description="ABC transporter" evidence="3">
    <location>
        <begin position="122"/>
        <end position="188"/>
    </location>
</feature>
<dbReference type="PANTHER" id="PTHR19211">
    <property type="entry name" value="ATP-BINDING TRANSPORT PROTEIN-RELATED"/>
    <property type="match status" value="1"/>
</dbReference>
<evidence type="ECO:0000256" key="1">
    <source>
        <dbReference type="ARBA" id="ARBA00022737"/>
    </source>
</evidence>
<dbReference type="PANTHER" id="PTHR19211:SF15">
    <property type="entry name" value="ATP-BINDING CASSETTE SUB-FAMILY F MEMBER 2"/>
    <property type="match status" value="1"/>
</dbReference>